<dbReference type="Proteomes" id="UP000480485">
    <property type="component" value="Unassembled WGS sequence"/>
</dbReference>
<dbReference type="EMBL" id="WTRN01000012">
    <property type="protein sequence ID" value="MWT84030.1"/>
    <property type="molecule type" value="Genomic_DNA"/>
</dbReference>
<sequence length="63" mass="6871">MPFFNVISANDFSDSDGTTLVTDSNPANAMLYMNNFSSHIKASQVTGTLEDTTEPEVVKRQAN</sequence>
<accession>A0A6C9VGZ6</accession>
<proteinExistence type="predicted"/>
<name>A0A6C9VGZ6_ECOLX</name>
<comment type="caution">
    <text evidence="1">The sequence shown here is derived from an EMBL/GenBank/DDBJ whole genome shotgun (WGS) entry which is preliminary data.</text>
</comment>
<protein>
    <submittedName>
        <fullName evidence="1">Uncharacterized protein</fullName>
    </submittedName>
</protein>
<gene>
    <name evidence="1" type="ORF">GP954_02295</name>
</gene>
<reference evidence="1 2" key="1">
    <citation type="submission" date="2019-12" db="EMBL/GenBank/DDBJ databases">
        <title>Enteriobacteria Tanzani isolates_8377-8380.</title>
        <authorList>
            <person name="Subbiah M."/>
            <person name="Call D."/>
        </authorList>
    </citation>
    <scope>NUCLEOTIDE SEQUENCE [LARGE SCALE GENOMIC DNA]</scope>
    <source>
        <strain evidence="1 2">8378wC7</strain>
    </source>
</reference>
<dbReference type="RefSeq" id="WP_155954797.1">
    <property type="nucleotide sequence ID" value="NZ_CP091016.1"/>
</dbReference>
<dbReference type="AlphaFoldDB" id="A0A6C9VGZ6"/>
<organism evidence="1 2">
    <name type="scientific">Escherichia coli</name>
    <dbReference type="NCBI Taxonomy" id="562"/>
    <lineage>
        <taxon>Bacteria</taxon>
        <taxon>Pseudomonadati</taxon>
        <taxon>Pseudomonadota</taxon>
        <taxon>Gammaproteobacteria</taxon>
        <taxon>Enterobacterales</taxon>
        <taxon>Enterobacteriaceae</taxon>
        <taxon>Escherichia</taxon>
    </lineage>
</organism>
<evidence type="ECO:0000313" key="2">
    <source>
        <dbReference type="Proteomes" id="UP000480485"/>
    </source>
</evidence>
<evidence type="ECO:0000313" key="1">
    <source>
        <dbReference type="EMBL" id="MWT84030.1"/>
    </source>
</evidence>